<evidence type="ECO:0000313" key="1">
    <source>
        <dbReference type="EMBL" id="TPN87430.1"/>
    </source>
</evidence>
<dbReference type="OrthoDB" id="1095452at2"/>
<dbReference type="AlphaFoldDB" id="A0A504JLT0"/>
<accession>A0A504JLT0</accession>
<evidence type="ECO:0000313" key="2">
    <source>
        <dbReference type="Proteomes" id="UP000315540"/>
    </source>
</evidence>
<evidence type="ECO:0008006" key="3">
    <source>
        <dbReference type="Google" id="ProtNLM"/>
    </source>
</evidence>
<dbReference type="Proteomes" id="UP000315540">
    <property type="component" value="Unassembled WGS sequence"/>
</dbReference>
<reference evidence="1 2" key="1">
    <citation type="submission" date="2019-06" db="EMBL/GenBank/DDBJ databases">
        <authorList>
            <person name="Meng X."/>
        </authorList>
    </citation>
    <scope>NUCLEOTIDE SEQUENCE [LARGE SCALE GENOMIC DNA]</scope>
    <source>
        <strain evidence="1 2">M625</strain>
    </source>
</reference>
<proteinExistence type="predicted"/>
<dbReference type="RefSeq" id="WP_140592072.1">
    <property type="nucleotide sequence ID" value="NZ_VFWZ01000002.1"/>
</dbReference>
<gene>
    <name evidence="1" type="ORF">FHK87_07560</name>
</gene>
<dbReference type="InterPro" id="IPR008969">
    <property type="entry name" value="CarboxyPept-like_regulatory"/>
</dbReference>
<comment type="caution">
    <text evidence="1">The sequence shown here is derived from an EMBL/GenBank/DDBJ whole genome shotgun (WGS) entry which is preliminary data.</text>
</comment>
<dbReference type="Gene3D" id="2.60.40.1120">
    <property type="entry name" value="Carboxypeptidase-like, regulatory domain"/>
    <property type="match status" value="1"/>
</dbReference>
<name>A0A504JLT0_9FLAO</name>
<dbReference type="Pfam" id="PF13715">
    <property type="entry name" value="CarbopepD_reg_2"/>
    <property type="match status" value="1"/>
</dbReference>
<dbReference type="SUPFAM" id="SSF49464">
    <property type="entry name" value="Carboxypeptidase regulatory domain-like"/>
    <property type="match status" value="1"/>
</dbReference>
<sequence length="265" mass="30707">MNSVNLSKIKKCNQVWNDMPKTDKGRLCQQCQNTIHDFRGMSSFQIVSIHNQSNTKVCGIYDDKQLRYEPSNNLTIPSKKPHFMVSAIGLFFTTILHSQISEKQNTSHPVTQNYVRQNQKDSLIMPNQNPMQKDIPIDSVKIVRGIIRDQNGEPVMGCSVFIQGTNNGVISDFDGEYCIDVTDQFKQSDTLNLRFNFIGYGRKNITIKQSDFLNFNEFKSDVFLEDNKVELTEFVVTVRPPLHKRIWYKVRNIFRKKKNTKSNQN</sequence>
<dbReference type="EMBL" id="VFWZ01000002">
    <property type="protein sequence ID" value="TPN87430.1"/>
    <property type="molecule type" value="Genomic_DNA"/>
</dbReference>
<protein>
    <recommendedName>
        <fullName evidence="3">Carboxypeptidase-like regulatory domain-containing protein</fullName>
    </recommendedName>
</protein>
<keyword evidence="2" id="KW-1185">Reference proteome</keyword>
<organism evidence="1 2">
    <name type="scientific">Aquimarina algicola</name>
    <dbReference type="NCBI Taxonomy" id="2589995"/>
    <lineage>
        <taxon>Bacteria</taxon>
        <taxon>Pseudomonadati</taxon>
        <taxon>Bacteroidota</taxon>
        <taxon>Flavobacteriia</taxon>
        <taxon>Flavobacteriales</taxon>
        <taxon>Flavobacteriaceae</taxon>
        <taxon>Aquimarina</taxon>
    </lineage>
</organism>